<proteinExistence type="predicted"/>
<name>A0A9W6D1R0_9BACT</name>
<keyword evidence="2" id="KW-1185">Reference proteome</keyword>
<gene>
    <name evidence="1" type="ORF">DAMNIGENAA_19850</name>
</gene>
<accession>A0A9W6D1R0</accession>
<dbReference type="AlphaFoldDB" id="A0A9W6D1R0"/>
<reference evidence="1" key="1">
    <citation type="submission" date="2022-12" db="EMBL/GenBank/DDBJ databases">
        <title>Reference genome sequencing for broad-spectrum identification of bacterial and archaeal isolates by mass spectrometry.</title>
        <authorList>
            <person name="Sekiguchi Y."/>
            <person name="Tourlousse D.M."/>
        </authorList>
    </citation>
    <scope>NUCLEOTIDE SEQUENCE</scope>
    <source>
        <strain evidence="1">ASRB1</strain>
    </source>
</reference>
<evidence type="ECO:0000313" key="2">
    <source>
        <dbReference type="Proteomes" id="UP001144372"/>
    </source>
</evidence>
<dbReference type="RefSeq" id="WP_281793858.1">
    <property type="nucleotide sequence ID" value="NZ_BSDR01000001.1"/>
</dbReference>
<comment type="caution">
    <text evidence="1">The sequence shown here is derived from an EMBL/GenBank/DDBJ whole genome shotgun (WGS) entry which is preliminary data.</text>
</comment>
<evidence type="ECO:0000313" key="1">
    <source>
        <dbReference type="EMBL" id="GLI34552.1"/>
    </source>
</evidence>
<protein>
    <submittedName>
        <fullName evidence="1">Uncharacterized protein</fullName>
    </submittedName>
</protein>
<dbReference type="EMBL" id="BSDR01000001">
    <property type="protein sequence ID" value="GLI34552.1"/>
    <property type="molecule type" value="Genomic_DNA"/>
</dbReference>
<dbReference type="Proteomes" id="UP001144372">
    <property type="component" value="Unassembled WGS sequence"/>
</dbReference>
<sequence>MTDYLFAKPNFLGGMARSLDLGGTLNVYNDSPSPEVADALALKSDWMAVGQDLWNAIEKFGSEYDVEKS</sequence>
<organism evidence="1 2">
    <name type="scientific">Desulforhabdus amnigena</name>
    <dbReference type="NCBI Taxonomy" id="40218"/>
    <lineage>
        <taxon>Bacteria</taxon>
        <taxon>Pseudomonadati</taxon>
        <taxon>Thermodesulfobacteriota</taxon>
        <taxon>Syntrophobacteria</taxon>
        <taxon>Syntrophobacterales</taxon>
        <taxon>Syntrophobacteraceae</taxon>
        <taxon>Desulforhabdus</taxon>
    </lineage>
</organism>